<proteinExistence type="predicted"/>
<reference evidence="1" key="1">
    <citation type="journal article" date="2021" name="Proc. Natl. Acad. Sci. U.S.A.">
        <title>A Catalog of Tens of Thousands of Viruses from Human Metagenomes Reveals Hidden Associations with Chronic Diseases.</title>
        <authorList>
            <person name="Tisza M.J."/>
            <person name="Buck C.B."/>
        </authorList>
    </citation>
    <scope>NUCLEOTIDE SEQUENCE</scope>
    <source>
        <strain evidence="1">CtekV29</strain>
    </source>
</reference>
<dbReference type="EMBL" id="BK015690">
    <property type="protein sequence ID" value="DAE20229.1"/>
    <property type="molecule type" value="Genomic_DNA"/>
</dbReference>
<evidence type="ECO:0000313" key="1">
    <source>
        <dbReference type="EMBL" id="DAE20229.1"/>
    </source>
</evidence>
<organism evidence="1">
    <name type="scientific">Siphoviridae sp. ctekV29</name>
    <dbReference type="NCBI Taxonomy" id="2826406"/>
    <lineage>
        <taxon>Viruses</taxon>
        <taxon>Duplodnaviria</taxon>
        <taxon>Heunggongvirae</taxon>
        <taxon>Uroviricota</taxon>
        <taxon>Caudoviricetes</taxon>
    </lineage>
</organism>
<protein>
    <submittedName>
        <fullName evidence="1">Uncharacterized protein</fullName>
    </submittedName>
</protein>
<name>A0A8S5QNB4_9CAUD</name>
<sequence length="76" mass="8515">MFLRERCFSQNCCVKILTLGFSAHPKASRQNPTNRGGLLDEVPQIQIASLRRGFFICKTSIRKRCLISLTEGISSA</sequence>
<accession>A0A8S5QNB4</accession>